<evidence type="ECO:0000313" key="5">
    <source>
        <dbReference type="Proteomes" id="UP000656813"/>
    </source>
</evidence>
<dbReference type="Proteomes" id="UP000656813">
    <property type="component" value="Unassembled WGS sequence"/>
</dbReference>
<evidence type="ECO:0000256" key="2">
    <source>
        <dbReference type="ARBA" id="ARBA00023239"/>
    </source>
</evidence>
<sequence length="221" mass="25007">MNFDQVNIAQQLIDTGKYLLENQLAWGTSGNISARLDNKKMLITASGTEMGELKPEDFALCNFENGSWEGNRKPSKEVPMHTGIYQVRDDANVILHSSPFYTTLMASSEEPIISELFVETMYFLEDVAYVDYYHPGTVELGEAVKEQAEKGHVIILKNHGVILFDDSFSDAVMRLETLEMACRMIVTAKSAGIKLTKIPDQIVTDFLENARYKPRKHVHRK</sequence>
<dbReference type="InterPro" id="IPR036409">
    <property type="entry name" value="Aldolase_II/adducin_N_sf"/>
</dbReference>
<feature type="domain" description="Class II aldolase/adducin N-terminal" evidence="3">
    <location>
        <begin position="10"/>
        <end position="186"/>
    </location>
</feature>
<dbReference type="EMBL" id="BMFV01000017">
    <property type="protein sequence ID" value="GGH83274.1"/>
    <property type="molecule type" value="Genomic_DNA"/>
</dbReference>
<keyword evidence="1" id="KW-0479">Metal-binding</keyword>
<dbReference type="GO" id="GO:0005829">
    <property type="term" value="C:cytosol"/>
    <property type="evidence" value="ECO:0007669"/>
    <property type="project" value="TreeGrafter"/>
</dbReference>
<dbReference type="Gene3D" id="3.40.225.10">
    <property type="entry name" value="Class II aldolase/adducin N-terminal domain"/>
    <property type="match status" value="1"/>
</dbReference>
<proteinExistence type="predicted"/>
<reference evidence="4" key="2">
    <citation type="submission" date="2020-09" db="EMBL/GenBank/DDBJ databases">
        <authorList>
            <person name="Sun Q."/>
            <person name="Zhou Y."/>
        </authorList>
    </citation>
    <scope>NUCLEOTIDE SEQUENCE</scope>
    <source>
        <strain evidence="4">CGMCC 1.12777</strain>
    </source>
</reference>
<dbReference type="AlphaFoldDB" id="A0A8J3EN46"/>
<keyword evidence="5" id="KW-1185">Reference proteome</keyword>
<accession>A0A8J3EN46</accession>
<organism evidence="4 5">
    <name type="scientific">Pullulanibacillus pueri</name>
    <dbReference type="NCBI Taxonomy" id="1437324"/>
    <lineage>
        <taxon>Bacteria</taxon>
        <taxon>Bacillati</taxon>
        <taxon>Bacillota</taxon>
        <taxon>Bacilli</taxon>
        <taxon>Bacillales</taxon>
        <taxon>Sporolactobacillaceae</taxon>
        <taxon>Pullulanibacillus</taxon>
    </lineage>
</organism>
<keyword evidence="2" id="KW-0456">Lyase</keyword>
<name>A0A8J3EN46_9BACL</name>
<gene>
    <name evidence="4" type="ORF">GCM10007096_23900</name>
</gene>
<comment type="caution">
    <text evidence="4">The sequence shown here is derived from an EMBL/GenBank/DDBJ whole genome shotgun (WGS) entry which is preliminary data.</text>
</comment>
<dbReference type="PANTHER" id="PTHR22789:SF0">
    <property type="entry name" value="3-OXO-TETRONATE 4-PHOSPHATE DECARBOXYLASE-RELATED"/>
    <property type="match status" value="1"/>
</dbReference>
<evidence type="ECO:0000256" key="1">
    <source>
        <dbReference type="ARBA" id="ARBA00022723"/>
    </source>
</evidence>
<evidence type="ECO:0000259" key="3">
    <source>
        <dbReference type="SMART" id="SM01007"/>
    </source>
</evidence>
<protein>
    <submittedName>
        <fullName evidence="4">Aldolase</fullName>
    </submittedName>
</protein>
<dbReference type="SMART" id="SM01007">
    <property type="entry name" value="Aldolase_II"/>
    <property type="match status" value="1"/>
</dbReference>
<dbReference type="GO" id="GO:0019323">
    <property type="term" value="P:pentose catabolic process"/>
    <property type="evidence" value="ECO:0007669"/>
    <property type="project" value="TreeGrafter"/>
</dbReference>
<reference evidence="4" key="1">
    <citation type="journal article" date="2014" name="Int. J. Syst. Evol. Microbiol.">
        <title>Complete genome sequence of Corynebacterium casei LMG S-19264T (=DSM 44701T), isolated from a smear-ripened cheese.</title>
        <authorList>
            <consortium name="US DOE Joint Genome Institute (JGI-PGF)"/>
            <person name="Walter F."/>
            <person name="Albersmeier A."/>
            <person name="Kalinowski J."/>
            <person name="Ruckert C."/>
        </authorList>
    </citation>
    <scope>NUCLEOTIDE SEQUENCE</scope>
    <source>
        <strain evidence="4">CGMCC 1.12777</strain>
    </source>
</reference>
<dbReference type="Pfam" id="PF00596">
    <property type="entry name" value="Aldolase_II"/>
    <property type="match status" value="1"/>
</dbReference>
<dbReference type="GO" id="GO:0046872">
    <property type="term" value="F:metal ion binding"/>
    <property type="evidence" value="ECO:0007669"/>
    <property type="project" value="UniProtKB-KW"/>
</dbReference>
<dbReference type="GO" id="GO:0016832">
    <property type="term" value="F:aldehyde-lyase activity"/>
    <property type="evidence" value="ECO:0007669"/>
    <property type="project" value="TreeGrafter"/>
</dbReference>
<dbReference type="SUPFAM" id="SSF53639">
    <property type="entry name" value="AraD/HMP-PK domain-like"/>
    <property type="match status" value="1"/>
</dbReference>
<evidence type="ECO:0000313" key="4">
    <source>
        <dbReference type="EMBL" id="GGH83274.1"/>
    </source>
</evidence>
<dbReference type="RefSeq" id="WP_229745568.1">
    <property type="nucleotide sequence ID" value="NZ_BMFV01000017.1"/>
</dbReference>
<dbReference type="InterPro" id="IPR050197">
    <property type="entry name" value="Aldolase_class_II_sugar_metab"/>
</dbReference>
<dbReference type="PANTHER" id="PTHR22789">
    <property type="entry name" value="FUCULOSE PHOSPHATE ALDOLASE"/>
    <property type="match status" value="1"/>
</dbReference>
<dbReference type="InterPro" id="IPR001303">
    <property type="entry name" value="Aldolase_II/adducin_N"/>
</dbReference>